<keyword evidence="2" id="KW-0004">4Fe-4S</keyword>
<accession>A0A3S9SVH2</accession>
<dbReference type="AlphaFoldDB" id="A0A3S9SVH2"/>
<dbReference type="Pfam" id="PF13375">
    <property type="entry name" value="RnfC_N"/>
    <property type="match status" value="1"/>
</dbReference>
<dbReference type="KEGG" id="aft:BBF96_02155"/>
<dbReference type="PANTHER" id="PTHR43034:SF2">
    <property type="entry name" value="ION-TRANSLOCATING OXIDOREDUCTASE COMPLEX SUBUNIT C"/>
    <property type="match status" value="1"/>
</dbReference>
<dbReference type="SUPFAM" id="SSF46548">
    <property type="entry name" value="alpha-helical ferredoxin"/>
    <property type="match status" value="1"/>
</dbReference>
<keyword evidence="5" id="KW-0249">Electron transport</keyword>
<dbReference type="InterPro" id="IPR019554">
    <property type="entry name" value="Soluble_ligand-bd"/>
</dbReference>
<evidence type="ECO:0000313" key="10">
    <source>
        <dbReference type="Proteomes" id="UP000267250"/>
    </source>
</evidence>
<keyword evidence="4" id="KW-0677">Repeat</keyword>
<evidence type="ECO:0000256" key="7">
    <source>
        <dbReference type="ARBA" id="ARBA00023014"/>
    </source>
</evidence>
<keyword evidence="7" id="KW-0411">Iron-sulfur</keyword>
<dbReference type="GO" id="GO:0051539">
    <property type="term" value="F:4 iron, 4 sulfur cluster binding"/>
    <property type="evidence" value="ECO:0007669"/>
    <property type="project" value="UniProtKB-KW"/>
</dbReference>
<dbReference type="InterPro" id="IPR017054">
    <property type="entry name" value="PduS"/>
</dbReference>
<dbReference type="Gene3D" id="3.30.70.20">
    <property type="match status" value="1"/>
</dbReference>
<dbReference type="Proteomes" id="UP000267250">
    <property type="component" value="Chromosome"/>
</dbReference>
<dbReference type="GO" id="GO:0016020">
    <property type="term" value="C:membrane"/>
    <property type="evidence" value="ECO:0007669"/>
    <property type="project" value="InterPro"/>
</dbReference>
<dbReference type="GO" id="GO:0046872">
    <property type="term" value="F:metal ion binding"/>
    <property type="evidence" value="ECO:0007669"/>
    <property type="project" value="UniProtKB-KW"/>
</dbReference>
<evidence type="ECO:0000256" key="3">
    <source>
        <dbReference type="ARBA" id="ARBA00022723"/>
    </source>
</evidence>
<dbReference type="InterPro" id="IPR017900">
    <property type="entry name" value="4Fe4S_Fe_S_CS"/>
</dbReference>
<keyword evidence="3" id="KW-0479">Metal-binding</keyword>
<sequence>MAFDLLKVIEEAGVVGAGGAGFPTHVKLKSQNIEYVIANGVECEPLLNVDRLLMTHHAGEIVRGLLAVKEALQAKEGIIAVKKKNKAAIQALKAVLKPGIRLCLLDDIYPMGDEQVLIYEVTGRVVPPGGLPLEVGVVVNNVTTLYQVSEAIKGRPFTHRLVTINGYVKQPLTLRLPVGISIAEAIQMAGGPVVDNYRVLLGGPMMGQLVDDLTQPITKTTSGVIVLSSDHPLVKEKEMPIEQMIRIAKAVCCRCESCSQVCPRGLLGHGLKPHLIMRAVSHNLADPKLIQAYLCSECGLCIYACNMGLSPRRINQAVKNELKKAGIKNQPDRNNVQPSPMRQFRKIPGQRLKGRFRLLEFSQTTPIGERVKTPRLVKIPLRQHLGVPAEVVVKVGDLVEMGQLIGKIPEGKLGATVHASIAGKVVQIDNYIHIEGS</sequence>
<dbReference type="InterPro" id="IPR011053">
    <property type="entry name" value="Single_hybrid_motif"/>
</dbReference>
<dbReference type="PROSITE" id="PS00198">
    <property type="entry name" value="4FE4S_FER_1"/>
    <property type="match status" value="1"/>
</dbReference>
<protein>
    <recommendedName>
        <fullName evidence="8">4Fe-4S ferredoxin-type domain-containing protein</fullName>
    </recommendedName>
</protein>
<keyword evidence="10" id="KW-1185">Reference proteome</keyword>
<dbReference type="SUPFAM" id="SSF142984">
    <property type="entry name" value="Nqo1 middle domain-like"/>
    <property type="match status" value="1"/>
</dbReference>
<evidence type="ECO:0000313" key="9">
    <source>
        <dbReference type="EMBL" id="AZR72301.1"/>
    </source>
</evidence>
<dbReference type="InterPro" id="IPR011538">
    <property type="entry name" value="Nuo51_FMN-bd"/>
</dbReference>
<dbReference type="Pfam" id="PF01512">
    <property type="entry name" value="Complex1_51K"/>
    <property type="match status" value="1"/>
</dbReference>
<organism evidence="9 10">
    <name type="scientific">Anoxybacter fermentans</name>
    <dbReference type="NCBI Taxonomy" id="1323375"/>
    <lineage>
        <taxon>Bacteria</taxon>
        <taxon>Bacillati</taxon>
        <taxon>Bacillota</taxon>
        <taxon>Clostridia</taxon>
        <taxon>Halanaerobiales</taxon>
        <taxon>Anoxybacter</taxon>
    </lineage>
</organism>
<keyword evidence="6" id="KW-0408">Iron</keyword>
<keyword evidence="1" id="KW-0813">Transport</keyword>
<name>A0A3S9SVH2_9FIRM</name>
<evidence type="ECO:0000256" key="4">
    <source>
        <dbReference type="ARBA" id="ARBA00022737"/>
    </source>
</evidence>
<evidence type="ECO:0000256" key="2">
    <source>
        <dbReference type="ARBA" id="ARBA00022485"/>
    </source>
</evidence>
<evidence type="ECO:0000256" key="1">
    <source>
        <dbReference type="ARBA" id="ARBA00022448"/>
    </source>
</evidence>
<dbReference type="SUPFAM" id="SSF51230">
    <property type="entry name" value="Single hybrid motif"/>
    <property type="match status" value="1"/>
</dbReference>
<dbReference type="Pfam" id="PF13534">
    <property type="entry name" value="Fer4_17"/>
    <property type="match status" value="1"/>
</dbReference>
<dbReference type="Gene3D" id="3.40.50.11540">
    <property type="entry name" value="NADH-ubiquinone oxidoreductase 51kDa subunit"/>
    <property type="match status" value="1"/>
</dbReference>
<feature type="domain" description="4Fe-4S ferredoxin-type" evidence="8">
    <location>
        <begin position="243"/>
        <end position="272"/>
    </location>
</feature>
<dbReference type="Gene3D" id="3.10.20.600">
    <property type="match status" value="1"/>
</dbReference>
<evidence type="ECO:0000256" key="5">
    <source>
        <dbReference type="ARBA" id="ARBA00022982"/>
    </source>
</evidence>
<dbReference type="InterPro" id="IPR017896">
    <property type="entry name" value="4Fe4S_Fe-S-bd"/>
</dbReference>
<dbReference type="InterPro" id="IPR010208">
    <property type="entry name" value="Ion_transpt_RnfC/RsxC"/>
</dbReference>
<dbReference type="PIRSF" id="PIRSF036408">
    <property type="entry name" value="PduS_prd"/>
    <property type="match status" value="1"/>
</dbReference>
<gene>
    <name evidence="9" type="ORF">BBF96_02155</name>
</gene>
<dbReference type="Pfam" id="PF10531">
    <property type="entry name" value="SLBB"/>
    <property type="match status" value="1"/>
</dbReference>
<evidence type="ECO:0000256" key="6">
    <source>
        <dbReference type="ARBA" id="ARBA00023004"/>
    </source>
</evidence>
<dbReference type="EMBL" id="CP016379">
    <property type="protein sequence ID" value="AZR72301.1"/>
    <property type="molecule type" value="Genomic_DNA"/>
</dbReference>
<dbReference type="PANTHER" id="PTHR43034">
    <property type="entry name" value="ION-TRANSLOCATING OXIDOREDUCTASE COMPLEX SUBUNIT C"/>
    <property type="match status" value="1"/>
</dbReference>
<evidence type="ECO:0000259" key="8">
    <source>
        <dbReference type="PROSITE" id="PS51379"/>
    </source>
</evidence>
<dbReference type="GO" id="GO:0009055">
    <property type="term" value="F:electron transfer activity"/>
    <property type="evidence" value="ECO:0007669"/>
    <property type="project" value="InterPro"/>
</dbReference>
<reference evidence="9 10" key="1">
    <citation type="submission" date="2016-07" db="EMBL/GenBank/DDBJ databases">
        <title>Genome and transcriptome analysis of iron-reducing fermentative bacteria Anoxybacter fermentans.</title>
        <authorList>
            <person name="Zeng X."/>
            <person name="Shao Z."/>
        </authorList>
    </citation>
    <scope>NUCLEOTIDE SEQUENCE [LARGE SCALE GENOMIC DNA]</scope>
    <source>
        <strain evidence="9 10">DY22613</strain>
    </source>
</reference>
<proteinExistence type="predicted"/>
<dbReference type="PROSITE" id="PS51379">
    <property type="entry name" value="4FE4S_FER_2"/>
    <property type="match status" value="1"/>
</dbReference>
<dbReference type="SUPFAM" id="SSF142019">
    <property type="entry name" value="Nqo1 FMN-binding domain-like"/>
    <property type="match status" value="1"/>
</dbReference>
<dbReference type="InterPro" id="IPR026902">
    <property type="entry name" value="RnfC_N"/>
</dbReference>
<dbReference type="InterPro" id="IPR037225">
    <property type="entry name" value="Nuo51_FMN-bd_sf"/>
</dbReference>